<protein>
    <recommendedName>
        <fullName evidence="8">ATP synthase subunit delta</fullName>
    </recommendedName>
    <alternativeName>
        <fullName evidence="8">ATP synthase F(1) sector subunit delta</fullName>
    </alternativeName>
    <alternativeName>
        <fullName evidence="8">F-type ATPase subunit delta</fullName>
        <shortName evidence="8">F-ATPase subunit delta</shortName>
    </alternativeName>
</protein>
<keyword evidence="9" id="KW-0378">Hydrolase</keyword>
<evidence type="ECO:0000256" key="8">
    <source>
        <dbReference type="HAMAP-Rule" id="MF_01416"/>
    </source>
</evidence>
<evidence type="ECO:0000313" key="9">
    <source>
        <dbReference type="EMBL" id="QCI21341.1"/>
    </source>
</evidence>
<evidence type="ECO:0000313" key="10">
    <source>
        <dbReference type="Proteomes" id="UP000298773"/>
    </source>
</evidence>
<evidence type="ECO:0000256" key="4">
    <source>
        <dbReference type="ARBA" id="ARBA00023065"/>
    </source>
</evidence>
<dbReference type="InterPro" id="IPR000711">
    <property type="entry name" value="ATPase_OSCP/dsu"/>
</dbReference>
<reference evidence="9 10" key="2">
    <citation type="submission" date="2019-05" db="EMBL/GenBank/DDBJ databases">
        <title>Genome evolution of the obligate endosymbiont Buchnera aphidicola.</title>
        <authorList>
            <person name="Moran N.A."/>
        </authorList>
    </citation>
    <scope>NUCLEOTIDE SEQUENCE [LARGE SCALE GENOMIC DNA]</scope>
    <source>
        <strain evidence="9 10">Hta</strain>
    </source>
</reference>
<dbReference type="Gene3D" id="1.10.520.20">
    <property type="entry name" value="N-terminal domain of the delta subunit of the F1F0-ATP synthase"/>
    <property type="match status" value="1"/>
</dbReference>
<proteinExistence type="inferred from homology"/>
<evidence type="ECO:0000256" key="7">
    <source>
        <dbReference type="ARBA" id="ARBA00023310"/>
    </source>
</evidence>
<comment type="similarity">
    <text evidence="8">Belongs to the ATPase delta chain family.</text>
</comment>
<dbReference type="NCBIfam" id="NF004402">
    <property type="entry name" value="PRK05758.2-2"/>
    <property type="match status" value="1"/>
</dbReference>
<comment type="function">
    <text evidence="8">F(1)F(0) ATP synthase produces ATP from ADP in the presence of a proton or sodium gradient. F-type ATPases consist of two structural domains, F(1) containing the extramembraneous catalytic core and F(0) containing the membrane proton channel, linked together by a central stalk and a peripheral stalk. During catalysis, ATP synthesis in the catalytic domain of F(1) is coupled via a rotary mechanism of the central stalk subunits to proton translocation.</text>
</comment>
<keyword evidence="4 8" id="KW-0406">Ion transport</keyword>
<dbReference type="RefSeq" id="WP_158356313.1">
    <property type="nucleotide sequence ID" value="NZ_CP034873.1"/>
</dbReference>
<dbReference type="Proteomes" id="UP000298773">
    <property type="component" value="Chromosome"/>
</dbReference>
<dbReference type="HAMAP" id="MF_01416">
    <property type="entry name" value="ATP_synth_delta_bact"/>
    <property type="match status" value="1"/>
</dbReference>
<dbReference type="GO" id="GO:0016787">
    <property type="term" value="F:hydrolase activity"/>
    <property type="evidence" value="ECO:0007669"/>
    <property type="project" value="UniProtKB-KW"/>
</dbReference>
<dbReference type="GO" id="GO:0045259">
    <property type="term" value="C:proton-transporting ATP synthase complex"/>
    <property type="evidence" value="ECO:0007669"/>
    <property type="project" value="UniProtKB-KW"/>
</dbReference>
<evidence type="ECO:0000256" key="6">
    <source>
        <dbReference type="ARBA" id="ARBA00023196"/>
    </source>
</evidence>
<dbReference type="NCBIfam" id="TIGR01145">
    <property type="entry name" value="ATP_synt_delta"/>
    <property type="match status" value="1"/>
</dbReference>
<sequence>MSVSDTIARPYAQAIFEIAVNEHSIEKWKKTLFVIQEIAWHHKVKRFLSGSLSSHFLSLAFIKIGNRMIDEQAKNLIKLLSEHQRLNIINNILEQFLHLEASHKNRLIVQLKTAYALNEKEKLKIQKLLEKIFLRQINFIYIVDCHILDGIIIKVHDTVFDLSIQNYLKQLSNVLNF</sequence>
<keyword evidence="3 8" id="KW-0375">Hydrogen ion transport</keyword>
<dbReference type="GO" id="GO:0005886">
    <property type="term" value="C:plasma membrane"/>
    <property type="evidence" value="ECO:0007669"/>
    <property type="project" value="UniProtKB-SubCell"/>
</dbReference>
<keyword evidence="6 8" id="KW-0139">CF(1)</keyword>
<comment type="function">
    <text evidence="8">This protein is part of the stalk that links CF(0) to CF(1). It either transmits conformational changes from CF(0) to CF(1) or is implicated in proton conduction.</text>
</comment>
<dbReference type="GO" id="GO:0046933">
    <property type="term" value="F:proton-transporting ATP synthase activity, rotational mechanism"/>
    <property type="evidence" value="ECO:0007669"/>
    <property type="project" value="UniProtKB-UniRule"/>
</dbReference>
<keyword evidence="5 8" id="KW-0472">Membrane</keyword>
<accession>A0A4D6Y5T0</accession>
<organism evidence="9 10">
    <name type="scientific">Buchnera aphidicola</name>
    <name type="common">Hyadaphis tataricae</name>
    <dbReference type="NCBI Taxonomy" id="1241859"/>
    <lineage>
        <taxon>Bacteria</taxon>
        <taxon>Pseudomonadati</taxon>
        <taxon>Pseudomonadota</taxon>
        <taxon>Gammaproteobacteria</taxon>
        <taxon>Enterobacterales</taxon>
        <taxon>Erwiniaceae</taxon>
        <taxon>Buchnera</taxon>
    </lineage>
</organism>
<dbReference type="PRINTS" id="PR00125">
    <property type="entry name" value="ATPASEDELTA"/>
</dbReference>
<dbReference type="OrthoDB" id="9816221at2"/>
<dbReference type="PANTHER" id="PTHR11910">
    <property type="entry name" value="ATP SYNTHASE DELTA CHAIN"/>
    <property type="match status" value="1"/>
</dbReference>
<keyword evidence="8" id="KW-1003">Cell membrane</keyword>
<evidence type="ECO:0000256" key="2">
    <source>
        <dbReference type="ARBA" id="ARBA00022448"/>
    </source>
</evidence>
<comment type="subcellular location">
    <subcellularLocation>
        <location evidence="8">Cell membrane</location>
        <topology evidence="8">Peripheral membrane protein</topology>
    </subcellularLocation>
    <subcellularLocation>
        <location evidence="1">Membrane</location>
    </subcellularLocation>
</comment>
<evidence type="ECO:0000256" key="5">
    <source>
        <dbReference type="ARBA" id="ARBA00023136"/>
    </source>
</evidence>
<dbReference type="Pfam" id="PF00213">
    <property type="entry name" value="OSCP"/>
    <property type="match status" value="1"/>
</dbReference>
<keyword evidence="7 8" id="KW-0066">ATP synthesis</keyword>
<dbReference type="AlphaFoldDB" id="A0A4D6Y5T0"/>
<dbReference type="InterPro" id="IPR026015">
    <property type="entry name" value="ATP_synth_OSCP/delta_N_sf"/>
</dbReference>
<dbReference type="EMBL" id="CP034873">
    <property type="protein sequence ID" value="QCI21341.1"/>
    <property type="molecule type" value="Genomic_DNA"/>
</dbReference>
<dbReference type="SUPFAM" id="SSF47928">
    <property type="entry name" value="N-terminal domain of the delta subunit of the F1F0-ATP synthase"/>
    <property type="match status" value="1"/>
</dbReference>
<name>A0A4D6Y5T0_9GAMM</name>
<evidence type="ECO:0000256" key="1">
    <source>
        <dbReference type="ARBA" id="ARBA00004370"/>
    </source>
</evidence>
<reference evidence="9 10" key="1">
    <citation type="submission" date="2018-12" db="EMBL/GenBank/DDBJ databases">
        <authorList>
            <person name="Chong R.A."/>
        </authorList>
    </citation>
    <scope>NUCLEOTIDE SEQUENCE [LARGE SCALE GENOMIC DNA]</scope>
    <source>
        <strain evidence="9 10">Hta</strain>
    </source>
</reference>
<keyword evidence="2 8" id="KW-0813">Transport</keyword>
<gene>
    <name evidence="8" type="primary">atpH</name>
    <name evidence="9" type="ORF">D9V69_00025</name>
</gene>
<evidence type="ECO:0000256" key="3">
    <source>
        <dbReference type="ARBA" id="ARBA00022781"/>
    </source>
</evidence>